<dbReference type="EMBL" id="CP042912">
    <property type="protein sequence ID" value="QEG21027.1"/>
    <property type="molecule type" value="Genomic_DNA"/>
</dbReference>
<dbReference type="AlphaFoldDB" id="A0A5B9P3A1"/>
<evidence type="ECO:0000259" key="1">
    <source>
        <dbReference type="Pfam" id="PF07638"/>
    </source>
</evidence>
<name>A0A5B9P3A1_9BACT</name>
<evidence type="ECO:0000313" key="3">
    <source>
        <dbReference type="Proteomes" id="UP000322214"/>
    </source>
</evidence>
<sequence length="117" mass="13230">MLTLIAARDAINEQEKIHAQKRGGGKICDSSAFGPQGIGNVQDYVQRDPPPEVFVELEELSQRLLRNLPSDEIRNVAIWRMAGYSNVEIAEKLGKTERTVERKLNLIRKIWSKLADS</sequence>
<dbReference type="Proteomes" id="UP000322214">
    <property type="component" value="Chromosome"/>
</dbReference>
<dbReference type="KEGG" id="mff:MFFC18_08790"/>
<keyword evidence="3" id="KW-1185">Reference proteome</keyword>
<dbReference type="Gene3D" id="1.10.10.10">
    <property type="entry name" value="Winged helix-like DNA-binding domain superfamily/Winged helix DNA-binding domain"/>
    <property type="match status" value="1"/>
</dbReference>
<feature type="domain" description="RNA polymerase sigma-70 ECF-like HTH" evidence="1">
    <location>
        <begin position="5"/>
        <end position="111"/>
    </location>
</feature>
<dbReference type="SUPFAM" id="SSF46894">
    <property type="entry name" value="C-terminal effector domain of the bipartite response regulators"/>
    <property type="match status" value="1"/>
</dbReference>
<protein>
    <submittedName>
        <fullName evidence="2">ECF sigma factor</fullName>
    </submittedName>
</protein>
<dbReference type="InterPro" id="IPR016032">
    <property type="entry name" value="Sig_transdc_resp-reg_C-effctor"/>
</dbReference>
<dbReference type="GO" id="GO:0003677">
    <property type="term" value="F:DNA binding"/>
    <property type="evidence" value="ECO:0007669"/>
    <property type="project" value="InterPro"/>
</dbReference>
<accession>A0A5B9P3A1</accession>
<organism evidence="2 3">
    <name type="scientific">Mariniblastus fucicola</name>
    <dbReference type="NCBI Taxonomy" id="980251"/>
    <lineage>
        <taxon>Bacteria</taxon>
        <taxon>Pseudomonadati</taxon>
        <taxon>Planctomycetota</taxon>
        <taxon>Planctomycetia</taxon>
        <taxon>Pirellulales</taxon>
        <taxon>Pirellulaceae</taxon>
        <taxon>Mariniblastus</taxon>
    </lineage>
</organism>
<evidence type="ECO:0000313" key="2">
    <source>
        <dbReference type="EMBL" id="QEG21027.1"/>
    </source>
</evidence>
<dbReference type="Pfam" id="PF07638">
    <property type="entry name" value="Sigma70_ECF"/>
    <property type="match status" value="1"/>
</dbReference>
<dbReference type="InterPro" id="IPR053812">
    <property type="entry name" value="HTH_Sigma70_ECF-like"/>
</dbReference>
<proteinExistence type="predicted"/>
<dbReference type="InterPro" id="IPR036388">
    <property type="entry name" value="WH-like_DNA-bd_sf"/>
</dbReference>
<reference evidence="2 3" key="1">
    <citation type="submission" date="2019-08" db="EMBL/GenBank/DDBJ databases">
        <title>Deep-cultivation of Planctomycetes and their phenomic and genomic characterization uncovers novel biology.</title>
        <authorList>
            <person name="Wiegand S."/>
            <person name="Jogler M."/>
            <person name="Boedeker C."/>
            <person name="Pinto D."/>
            <person name="Vollmers J."/>
            <person name="Rivas-Marin E."/>
            <person name="Kohn T."/>
            <person name="Peeters S.H."/>
            <person name="Heuer A."/>
            <person name="Rast P."/>
            <person name="Oberbeckmann S."/>
            <person name="Bunk B."/>
            <person name="Jeske O."/>
            <person name="Meyerdierks A."/>
            <person name="Storesund J.E."/>
            <person name="Kallscheuer N."/>
            <person name="Luecker S."/>
            <person name="Lage O.M."/>
            <person name="Pohl T."/>
            <person name="Merkel B.J."/>
            <person name="Hornburger P."/>
            <person name="Mueller R.-W."/>
            <person name="Bruemmer F."/>
            <person name="Labrenz M."/>
            <person name="Spormann A.M."/>
            <person name="Op den Camp H."/>
            <person name="Overmann J."/>
            <person name="Amann R."/>
            <person name="Jetten M.S.M."/>
            <person name="Mascher T."/>
            <person name="Medema M.H."/>
            <person name="Devos D.P."/>
            <person name="Kaster A.-K."/>
            <person name="Ovreas L."/>
            <person name="Rohde M."/>
            <person name="Galperin M.Y."/>
            <person name="Jogler C."/>
        </authorList>
    </citation>
    <scope>NUCLEOTIDE SEQUENCE [LARGE SCALE GENOMIC DNA]</scope>
    <source>
        <strain evidence="2 3">FC18</strain>
    </source>
</reference>
<dbReference type="GO" id="GO:0006355">
    <property type="term" value="P:regulation of DNA-templated transcription"/>
    <property type="evidence" value="ECO:0007669"/>
    <property type="project" value="InterPro"/>
</dbReference>
<gene>
    <name evidence="2" type="ORF">MFFC18_08790</name>
</gene>